<sequence>MENMTYTHLLNETIAIYDKSGSLEAYQFMKENANEVEGNQAQIYNFKYALAAASGLEQEALDTMKEAIIDHGYWYAYDYLQSDDDLNSLRKFDEFQELVALCKSREQEALEETSAELIIEGSSNRKRPLLMALHGDQENAEMTLRAWNSAITEGYTLALPQSSQIQFTDAYEWEDVEKGVEEVSMHVQNFSSRTDLMINDMVIGGFSAGCRVALKALMNKRFSVKGFLFVAPWLPDIEEWSSALDNLKGENVRGYILCGDQDEDCLEGSRKLSELLQKKGIQHELKVIKNLDHEYPKDFNEELAKALMYINNNKNFL</sequence>
<dbReference type="GO" id="GO:0016787">
    <property type="term" value="F:hydrolase activity"/>
    <property type="evidence" value="ECO:0007669"/>
    <property type="project" value="UniProtKB-KW"/>
</dbReference>
<feature type="domain" description="Phospholipase/carboxylesterase/thioesterase" evidence="1">
    <location>
        <begin position="187"/>
        <end position="307"/>
    </location>
</feature>
<accession>A0A4U1MK12</accession>
<dbReference type="Gene3D" id="3.40.50.1820">
    <property type="entry name" value="alpha/beta hydrolase"/>
    <property type="match status" value="1"/>
</dbReference>
<evidence type="ECO:0000259" key="1">
    <source>
        <dbReference type="Pfam" id="PF02230"/>
    </source>
</evidence>
<reference evidence="3 4" key="1">
    <citation type="submission" date="2019-04" db="EMBL/GenBank/DDBJ databases">
        <title>Genome sequence of Bacillus hwajinpoensis strain Y2.</title>
        <authorList>
            <person name="Fair J.L."/>
            <person name="Maclea K.S."/>
        </authorList>
    </citation>
    <scope>NUCLEOTIDE SEQUENCE [LARGE SCALE GENOMIC DNA]</scope>
    <source>
        <strain evidence="3 4">Y2</strain>
    </source>
</reference>
<feature type="domain" description="BCE-2095-like N-terminal" evidence="2">
    <location>
        <begin position="5"/>
        <end position="109"/>
    </location>
</feature>
<evidence type="ECO:0000259" key="2">
    <source>
        <dbReference type="Pfam" id="PF22316"/>
    </source>
</evidence>
<dbReference type="Pfam" id="PF02230">
    <property type="entry name" value="Abhydrolase_2"/>
    <property type="match status" value="1"/>
</dbReference>
<organism evidence="3 4">
    <name type="scientific">Guptibacillus hwajinpoensis</name>
    <dbReference type="NCBI Taxonomy" id="208199"/>
    <lineage>
        <taxon>Bacteria</taxon>
        <taxon>Bacillati</taxon>
        <taxon>Bacillota</taxon>
        <taxon>Bacilli</taxon>
        <taxon>Bacillales</taxon>
        <taxon>Guptibacillaceae</taxon>
        <taxon>Guptibacillus</taxon>
    </lineage>
</organism>
<dbReference type="AlphaFoldDB" id="A0A4U1MK12"/>
<evidence type="ECO:0000313" key="4">
    <source>
        <dbReference type="Proteomes" id="UP000310541"/>
    </source>
</evidence>
<gene>
    <name evidence="3" type="ORF">FBF83_01285</name>
</gene>
<dbReference type="InterPro" id="IPR029058">
    <property type="entry name" value="AB_hydrolase_fold"/>
</dbReference>
<proteinExistence type="predicted"/>
<dbReference type="EMBL" id="SWFM01000001">
    <property type="protein sequence ID" value="TKD71473.1"/>
    <property type="molecule type" value="Genomic_DNA"/>
</dbReference>
<dbReference type="RefSeq" id="WP_136945349.1">
    <property type="nucleotide sequence ID" value="NZ_SWFM01000001.1"/>
</dbReference>
<dbReference type="InterPro" id="IPR054527">
    <property type="entry name" value="BCE_2095-like_N"/>
</dbReference>
<evidence type="ECO:0000313" key="3">
    <source>
        <dbReference type="EMBL" id="TKD71473.1"/>
    </source>
</evidence>
<protein>
    <submittedName>
        <fullName evidence="3">Alpha/beta hydrolase</fullName>
    </submittedName>
</protein>
<dbReference type="Pfam" id="PF22316">
    <property type="entry name" value="ABhydrolase-like_N"/>
    <property type="match status" value="1"/>
</dbReference>
<dbReference type="SUPFAM" id="SSF53474">
    <property type="entry name" value="alpha/beta-Hydrolases"/>
    <property type="match status" value="1"/>
</dbReference>
<dbReference type="InterPro" id="IPR003140">
    <property type="entry name" value="PLipase/COase/thioEstase"/>
</dbReference>
<keyword evidence="3" id="KW-0378">Hydrolase</keyword>
<dbReference type="OrthoDB" id="2803643at2"/>
<dbReference type="Proteomes" id="UP000310541">
    <property type="component" value="Unassembled WGS sequence"/>
</dbReference>
<comment type="caution">
    <text evidence="3">The sequence shown here is derived from an EMBL/GenBank/DDBJ whole genome shotgun (WGS) entry which is preliminary data.</text>
</comment>
<name>A0A4U1MK12_9BACL</name>